<feature type="compositionally biased region" description="Basic residues" evidence="1">
    <location>
        <begin position="359"/>
        <end position="371"/>
    </location>
</feature>
<feature type="compositionally biased region" description="Acidic residues" evidence="1">
    <location>
        <begin position="300"/>
        <end position="312"/>
    </location>
</feature>
<gene>
    <name evidence="2" type="ORF">SMAR0320_LOCUS21719</name>
</gene>
<reference evidence="2" key="1">
    <citation type="submission" date="2021-01" db="EMBL/GenBank/DDBJ databases">
        <authorList>
            <person name="Corre E."/>
            <person name="Pelletier E."/>
            <person name="Niang G."/>
            <person name="Scheremetjew M."/>
            <person name="Finn R."/>
            <person name="Kale V."/>
            <person name="Holt S."/>
            <person name="Cochrane G."/>
            <person name="Meng A."/>
            <person name="Brown T."/>
            <person name="Cohen L."/>
        </authorList>
    </citation>
    <scope>NUCLEOTIDE SEQUENCE</scope>
    <source>
        <strain evidence="2">SM1012Den-03</strain>
    </source>
</reference>
<accession>A0A7S2M9R2</accession>
<feature type="compositionally biased region" description="Basic and acidic residues" evidence="1">
    <location>
        <begin position="271"/>
        <end position="291"/>
    </location>
</feature>
<feature type="compositionally biased region" description="Polar residues" evidence="1">
    <location>
        <begin position="377"/>
        <end position="397"/>
    </location>
</feature>
<feature type="compositionally biased region" description="Basic and acidic residues" evidence="1">
    <location>
        <begin position="251"/>
        <end position="261"/>
    </location>
</feature>
<protein>
    <submittedName>
        <fullName evidence="2">Uncharacterized protein</fullName>
    </submittedName>
</protein>
<evidence type="ECO:0000313" key="2">
    <source>
        <dbReference type="EMBL" id="CAD9628248.1"/>
    </source>
</evidence>
<organism evidence="2">
    <name type="scientific">Skeletonema marinoi</name>
    <dbReference type="NCBI Taxonomy" id="267567"/>
    <lineage>
        <taxon>Eukaryota</taxon>
        <taxon>Sar</taxon>
        <taxon>Stramenopiles</taxon>
        <taxon>Ochrophyta</taxon>
        <taxon>Bacillariophyta</taxon>
        <taxon>Coscinodiscophyceae</taxon>
        <taxon>Thalassiosirophycidae</taxon>
        <taxon>Thalassiosirales</taxon>
        <taxon>Skeletonemataceae</taxon>
        <taxon>Skeletonema</taxon>
        <taxon>Skeletonema marinoi-dohrnii complex</taxon>
    </lineage>
</organism>
<evidence type="ECO:0000256" key="1">
    <source>
        <dbReference type="SAM" id="MobiDB-lite"/>
    </source>
</evidence>
<dbReference type="EMBL" id="HBGZ01030470">
    <property type="protein sequence ID" value="CAD9628248.1"/>
    <property type="molecule type" value="Transcribed_RNA"/>
</dbReference>
<proteinExistence type="predicted"/>
<sequence>MDHHTDPAFFTDEEIANFAEHISEQGLRIYLSSSSISSVHAGLKDVVSDELDLKDATSAAIVPMASHLAAVREEDTSREPERCRISLPYVHDENRYHQMMMNCAHDDDDDDREKVVAATKETPAFQESNNCSEINESDGMCASVRSQGTVQEVDSITNEHHVDDSSEVNYEEMHKTSLDYSSVDECADNNEVEETELQPDAQQQNSKAPRKRSSYSDINAGIVAQREKIRDICNNRQKSSKKKKQVRRGNYFKEVRQRCGDESSEEEEEQSYEKQAERPKQQREVDEKSESGDSASEGFLDTEDEQSDDLIEFETQTVLPIARKRKNNSLLATSEAIGSSIAKAATDRGGGDSEWIGRATKRRSKLKKSTKRVSLDPSPSNKPSANKQNSIATQQRNRGGRRSVGFGAAPKAVNRRKTQLSLLQMLKK</sequence>
<feature type="region of interest" description="Disordered" evidence="1">
    <location>
        <begin position="190"/>
        <end position="428"/>
    </location>
</feature>
<name>A0A7S2M9R2_9STRA</name>
<feature type="compositionally biased region" description="Basic residues" evidence="1">
    <location>
        <begin position="238"/>
        <end position="247"/>
    </location>
</feature>
<dbReference type="AlphaFoldDB" id="A0A7S2M9R2"/>